<dbReference type="Proteomes" id="UP000007875">
    <property type="component" value="Unassembled WGS sequence"/>
</dbReference>
<reference evidence="2" key="2">
    <citation type="submission" date="2025-08" db="UniProtKB">
        <authorList>
            <consortium name="Ensembl"/>
        </authorList>
    </citation>
    <scope>IDENTIFICATION</scope>
</reference>
<evidence type="ECO:0000313" key="2">
    <source>
        <dbReference type="Ensembl" id="ENSCSAVP00000007425.1"/>
    </source>
</evidence>
<name>H2YQ17_CIOSA</name>
<evidence type="ECO:0000256" key="1">
    <source>
        <dbReference type="SAM" id="Phobius"/>
    </source>
</evidence>
<proteinExistence type="predicted"/>
<accession>H2YQ17</accession>
<evidence type="ECO:0000313" key="3">
    <source>
        <dbReference type="Proteomes" id="UP000007875"/>
    </source>
</evidence>
<keyword evidence="1" id="KW-0472">Membrane</keyword>
<dbReference type="HOGENOM" id="CLU_1618424_0_0_1"/>
<keyword evidence="3" id="KW-1185">Reference proteome</keyword>
<feature type="transmembrane region" description="Helical" evidence="1">
    <location>
        <begin position="128"/>
        <end position="153"/>
    </location>
</feature>
<organism evidence="2 3">
    <name type="scientific">Ciona savignyi</name>
    <name type="common">Pacific transparent sea squirt</name>
    <dbReference type="NCBI Taxonomy" id="51511"/>
    <lineage>
        <taxon>Eukaryota</taxon>
        <taxon>Metazoa</taxon>
        <taxon>Chordata</taxon>
        <taxon>Tunicata</taxon>
        <taxon>Ascidiacea</taxon>
        <taxon>Phlebobranchia</taxon>
        <taxon>Cionidae</taxon>
        <taxon>Ciona</taxon>
    </lineage>
</organism>
<reference evidence="2" key="3">
    <citation type="submission" date="2025-09" db="UniProtKB">
        <authorList>
            <consortium name="Ensembl"/>
        </authorList>
    </citation>
    <scope>IDENTIFICATION</scope>
</reference>
<reference evidence="3" key="1">
    <citation type="submission" date="2003-08" db="EMBL/GenBank/DDBJ databases">
        <authorList>
            <person name="Birren B."/>
            <person name="Nusbaum C."/>
            <person name="Abebe A."/>
            <person name="Abouelleil A."/>
            <person name="Adekoya E."/>
            <person name="Ait-zahra M."/>
            <person name="Allen N."/>
            <person name="Allen T."/>
            <person name="An P."/>
            <person name="Anderson M."/>
            <person name="Anderson S."/>
            <person name="Arachchi H."/>
            <person name="Armbruster J."/>
            <person name="Bachantsang P."/>
            <person name="Baldwin J."/>
            <person name="Barry A."/>
            <person name="Bayul T."/>
            <person name="Blitshsteyn B."/>
            <person name="Bloom T."/>
            <person name="Blye J."/>
            <person name="Boguslavskiy L."/>
            <person name="Borowsky M."/>
            <person name="Boukhgalter B."/>
            <person name="Brunache A."/>
            <person name="Butler J."/>
            <person name="Calixte N."/>
            <person name="Calvo S."/>
            <person name="Camarata J."/>
            <person name="Campo K."/>
            <person name="Chang J."/>
            <person name="Cheshatsang Y."/>
            <person name="Citroen M."/>
            <person name="Collymore A."/>
            <person name="Considine T."/>
            <person name="Cook A."/>
            <person name="Cooke P."/>
            <person name="Corum B."/>
            <person name="Cuomo C."/>
            <person name="David R."/>
            <person name="Dawoe T."/>
            <person name="Degray S."/>
            <person name="Dodge S."/>
            <person name="Dooley K."/>
            <person name="Dorje P."/>
            <person name="Dorjee K."/>
            <person name="Dorris L."/>
            <person name="Duffey N."/>
            <person name="Dupes A."/>
            <person name="Elkins T."/>
            <person name="Engels R."/>
            <person name="Erickson J."/>
            <person name="Farina A."/>
            <person name="Faro S."/>
            <person name="Ferreira P."/>
            <person name="Fischer H."/>
            <person name="Fitzgerald M."/>
            <person name="Foley K."/>
            <person name="Gage D."/>
            <person name="Galagan J."/>
            <person name="Gearin G."/>
            <person name="Gnerre S."/>
            <person name="Gnirke A."/>
            <person name="Goyette A."/>
            <person name="Graham J."/>
            <person name="Grandbois E."/>
            <person name="Gyaltsen K."/>
            <person name="Hafez N."/>
            <person name="Hagopian D."/>
            <person name="Hagos B."/>
            <person name="Hall J."/>
            <person name="Hatcher B."/>
            <person name="Heller A."/>
            <person name="Higgins H."/>
            <person name="Honan T."/>
            <person name="Horn A."/>
            <person name="Houde N."/>
            <person name="Hughes L."/>
            <person name="Hulme W."/>
            <person name="Husby E."/>
            <person name="Iliev I."/>
            <person name="Jaffe D."/>
            <person name="Jones C."/>
            <person name="Kamal M."/>
            <person name="Kamat A."/>
            <person name="Kamvysselis M."/>
            <person name="Karlsson E."/>
            <person name="Kells C."/>
            <person name="Kieu A."/>
            <person name="Kisner P."/>
            <person name="Kodira C."/>
            <person name="Kulbokas E."/>
            <person name="Labutti K."/>
            <person name="Lama D."/>
            <person name="Landers T."/>
            <person name="Leger J."/>
            <person name="Levine S."/>
            <person name="Lewis D."/>
            <person name="Lewis T."/>
            <person name="Lindblad-toh K."/>
            <person name="Liu X."/>
            <person name="Lokyitsang T."/>
            <person name="Lokyitsang Y."/>
            <person name="Lucien O."/>
            <person name="Lui A."/>
            <person name="Ma L.J."/>
            <person name="Mabbitt R."/>
            <person name="Macdonald J."/>
            <person name="Maclean C."/>
            <person name="Major J."/>
            <person name="Manning J."/>
            <person name="Marabella R."/>
            <person name="Maru K."/>
            <person name="Matthews C."/>
            <person name="Mauceli E."/>
            <person name="Mccarthy M."/>
            <person name="Mcdonough S."/>
            <person name="Mcghee T."/>
            <person name="Meldrim J."/>
            <person name="Meneus L."/>
            <person name="Mesirov J."/>
            <person name="Mihalev A."/>
            <person name="Mihova T."/>
            <person name="Mikkelsen T."/>
            <person name="Mlenga V."/>
            <person name="Moru K."/>
            <person name="Mozes J."/>
            <person name="Mulrain L."/>
            <person name="Munson G."/>
            <person name="Naylor J."/>
            <person name="Newes C."/>
            <person name="Nguyen C."/>
            <person name="Nguyen N."/>
            <person name="Nguyen T."/>
            <person name="Nicol R."/>
            <person name="Nielsen C."/>
            <person name="Nizzari M."/>
            <person name="Norbu C."/>
            <person name="Norbu N."/>
            <person name="O'donnell P."/>
            <person name="Okoawo O."/>
            <person name="O'leary S."/>
            <person name="Omotosho B."/>
            <person name="O'neill K."/>
            <person name="Osman S."/>
            <person name="Parker S."/>
            <person name="Perrin D."/>
            <person name="Phunkhang P."/>
            <person name="Piqani B."/>
            <person name="Purcell S."/>
            <person name="Rachupka T."/>
            <person name="Ramasamy U."/>
            <person name="Rameau R."/>
            <person name="Ray V."/>
            <person name="Raymond C."/>
            <person name="Retta R."/>
            <person name="Richardson S."/>
            <person name="Rise C."/>
            <person name="Rodriguez J."/>
            <person name="Rogers J."/>
            <person name="Rogov P."/>
            <person name="Rutman M."/>
            <person name="Schupbach R."/>
            <person name="Seaman C."/>
            <person name="Settipalli S."/>
            <person name="Sharpe T."/>
            <person name="Sheridan J."/>
            <person name="Sherpa N."/>
            <person name="Shi J."/>
            <person name="Smirnov S."/>
            <person name="Smith C."/>
            <person name="Sougnez C."/>
            <person name="Spencer B."/>
            <person name="Stalker J."/>
            <person name="Stange-thomann N."/>
            <person name="Stavropoulos S."/>
            <person name="Stetson K."/>
            <person name="Stone C."/>
            <person name="Stone S."/>
            <person name="Stubbs M."/>
            <person name="Talamas J."/>
            <person name="Tchuinga P."/>
            <person name="Tenzing P."/>
            <person name="Tesfaye S."/>
            <person name="Theodore J."/>
            <person name="Thoulutsang Y."/>
            <person name="Topham K."/>
            <person name="Towey S."/>
            <person name="Tsamla T."/>
            <person name="Tsomo N."/>
            <person name="Vallee D."/>
            <person name="Vassiliev H."/>
            <person name="Venkataraman V."/>
            <person name="Vinson J."/>
            <person name="Vo A."/>
            <person name="Wade C."/>
            <person name="Wang S."/>
            <person name="Wangchuk T."/>
            <person name="Wangdi T."/>
            <person name="Whittaker C."/>
            <person name="Wilkinson J."/>
            <person name="Wu Y."/>
            <person name="Wyman D."/>
            <person name="Yadav S."/>
            <person name="Yang S."/>
            <person name="Yang X."/>
            <person name="Yeager S."/>
            <person name="Yee E."/>
            <person name="Young G."/>
            <person name="Zainoun J."/>
            <person name="Zembeck L."/>
            <person name="Zimmer A."/>
            <person name="Zody M."/>
            <person name="Lander E."/>
        </authorList>
    </citation>
    <scope>NUCLEOTIDE SEQUENCE [LARGE SCALE GENOMIC DNA]</scope>
</reference>
<keyword evidence="1" id="KW-0812">Transmembrane</keyword>
<dbReference type="AlphaFoldDB" id="H2YQ17"/>
<dbReference type="Ensembl" id="ENSCSAVT00000007522.1">
    <property type="protein sequence ID" value="ENSCSAVP00000007425.1"/>
    <property type="gene ID" value="ENSCSAVG00000004440.1"/>
</dbReference>
<protein>
    <submittedName>
        <fullName evidence="2">Uncharacterized protein</fullName>
    </submittedName>
</protein>
<keyword evidence="1" id="KW-1133">Transmembrane helix</keyword>
<sequence length="164" mass="18634">MNEECVVEMGKESKFSPTLTLSSFGVNQRVLTETLELTEVHGKTGFGLQDKNPLLKDCYLCSNIEISPSPSKVILQTPDRACPCKSSKYSTRHWIGNISFEDFLTTPPPVVTDFVFEVKVIGTRPFVFWEYTVILVFVLITLAVLVMSYDNYISFMKETKKKML</sequence>
<dbReference type="InParanoid" id="H2YQ17"/>